<keyword evidence="2" id="KW-1185">Reference proteome</keyword>
<reference evidence="1" key="1">
    <citation type="submission" date="2021-02" db="EMBL/GenBank/DDBJ databases">
        <title>First Annotated Genome of the Yellow-green Alga Tribonema minus.</title>
        <authorList>
            <person name="Mahan K.M."/>
        </authorList>
    </citation>
    <scope>NUCLEOTIDE SEQUENCE</scope>
    <source>
        <strain evidence="1">UTEX B ZZ1240</strain>
    </source>
</reference>
<name>A0A836CMU3_9STRA</name>
<sequence length="202" mass="22729">MPLHRSRRACVTAPEVTLRYGVWAAAHPVGRWRREPRAPRYPSLCRAVGVCVENFRKFLADNPHDVDEKISEAFVALGRLNHCKKKRQLQISGLKANLDERVGYAYVDARREIEQQRAILHAQLDKLYRKSVNELELHRQAVEEPAQSSLRVLEAHIASAERAGDALKALLGRPEQAEMLPQLQRAVGDVLAVLSASTSLDD</sequence>
<dbReference type="AlphaFoldDB" id="A0A836CMU3"/>
<dbReference type="Proteomes" id="UP000664859">
    <property type="component" value="Unassembled WGS sequence"/>
</dbReference>
<protein>
    <submittedName>
        <fullName evidence="1">Uncharacterized protein</fullName>
    </submittedName>
</protein>
<dbReference type="EMBL" id="JAFCMP010000023">
    <property type="protein sequence ID" value="KAG5191169.1"/>
    <property type="molecule type" value="Genomic_DNA"/>
</dbReference>
<comment type="caution">
    <text evidence="1">The sequence shown here is derived from an EMBL/GenBank/DDBJ whole genome shotgun (WGS) entry which is preliminary data.</text>
</comment>
<evidence type="ECO:0000313" key="2">
    <source>
        <dbReference type="Proteomes" id="UP000664859"/>
    </source>
</evidence>
<proteinExistence type="predicted"/>
<organism evidence="1 2">
    <name type="scientific">Tribonema minus</name>
    <dbReference type="NCBI Taxonomy" id="303371"/>
    <lineage>
        <taxon>Eukaryota</taxon>
        <taxon>Sar</taxon>
        <taxon>Stramenopiles</taxon>
        <taxon>Ochrophyta</taxon>
        <taxon>PX clade</taxon>
        <taxon>Xanthophyceae</taxon>
        <taxon>Tribonematales</taxon>
        <taxon>Tribonemataceae</taxon>
        <taxon>Tribonema</taxon>
    </lineage>
</organism>
<feature type="non-terminal residue" evidence="1">
    <location>
        <position position="202"/>
    </location>
</feature>
<gene>
    <name evidence="1" type="ORF">JKP88DRAFT_266681</name>
</gene>
<evidence type="ECO:0000313" key="1">
    <source>
        <dbReference type="EMBL" id="KAG5191169.1"/>
    </source>
</evidence>
<accession>A0A836CMU3</accession>